<dbReference type="AlphaFoldDB" id="A0A1G9TJY2"/>
<organism evidence="4 5">
    <name type="scientific">Geodermatophilus siccatus</name>
    <dbReference type="NCBI Taxonomy" id="1137991"/>
    <lineage>
        <taxon>Bacteria</taxon>
        <taxon>Bacillati</taxon>
        <taxon>Actinomycetota</taxon>
        <taxon>Actinomycetes</taxon>
        <taxon>Geodermatophilales</taxon>
        <taxon>Geodermatophilaceae</taxon>
        <taxon>Geodermatophilus</taxon>
    </lineage>
</organism>
<comment type="similarity">
    <text evidence="1">Belongs to the universal stress protein A family.</text>
</comment>
<dbReference type="RefSeq" id="WP_091218601.1">
    <property type="nucleotide sequence ID" value="NZ_FNHE01000006.1"/>
</dbReference>
<dbReference type="SUPFAM" id="SSF52402">
    <property type="entry name" value="Adenine nucleotide alpha hydrolases-like"/>
    <property type="match status" value="1"/>
</dbReference>
<name>A0A1G9TJY2_9ACTN</name>
<dbReference type="Pfam" id="PF00582">
    <property type="entry name" value="Usp"/>
    <property type="match status" value="1"/>
</dbReference>
<evidence type="ECO:0000256" key="1">
    <source>
        <dbReference type="ARBA" id="ARBA00008791"/>
    </source>
</evidence>
<dbReference type="InterPro" id="IPR006016">
    <property type="entry name" value="UspA"/>
</dbReference>
<evidence type="ECO:0000256" key="2">
    <source>
        <dbReference type="SAM" id="MobiDB-lite"/>
    </source>
</evidence>
<evidence type="ECO:0000313" key="5">
    <source>
        <dbReference type="Proteomes" id="UP000198680"/>
    </source>
</evidence>
<feature type="region of interest" description="Disordered" evidence="2">
    <location>
        <begin position="1"/>
        <end position="27"/>
    </location>
</feature>
<dbReference type="PANTHER" id="PTHR46553">
    <property type="entry name" value="ADENINE NUCLEOTIDE ALPHA HYDROLASES-LIKE SUPERFAMILY PROTEIN"/>
    <property type="match status" value="1"/>
</dbReference>
<dbReference type="EMBL" id="FNHE01000006">
    <property type="protein sequence ID" value="SDM48076.1"/>
    <property type="molecule type" value="Genomic_DNA"/>
</dbReference>
<dbReference type="PRINTS" id="PR01438">
    <property type="entry name" value="UNVRSLSTRESS"/>
</dbReference>
<accession>A0A1G9TJY2</accession>
<dbReference type="InterPro" id="IPR006015">
    <property type="entry name" value="Universal_stress_UspA"/>
</dbReference>
<dbReference type="STRING" id="1137991.SAMN05660642_02542"/>
<dbReference type="Gene3D" id="3.40.50.12370">
    <property type="match status" value="1"/>
</dbReference>
<keyword evidence="5" id="KW-1185">Reference proteome</keyword>
<protein>
    <submittedName>
        <fullName evidence="4">Nucleotide-binding universal stress protein, UspA family</fullName>
    </submittedName>
</protein>
<reference evidence="5" key="1">
    <citation type="submission" date="2016-10" db="EMBL/GenBank/DDBJ databases">
        <authorList>
            <person name="Varghese N."/>
            <person name="Submissions S."/>
        </authorList>
    </citation>
    <scope>NUCLEOTIDE SEQUENCE [LARGE SCALE GENOMIC DNA]</scope>
    <source>
        <strain evidence="5">DSM 45419</strain>
    </source>
</reference>
<evidence type="ECO:0000259" key="3">
    <source>
        <dbReference type="Pfam" id="PF00582"/>
    </source>
</evidence>
<proteinExistence type="inferred from homology"/>
<gene>
    <name evidence="4" type="ORF">SAMN05660642_02542</name>
</gene>
<dbReference type="Proteomes" id="UP000198680">
    <property type="component" value="Unassembled WGS sequence"/>
</dbReference>
<evidence type="ECO:0000313" key="4">
    <source>
        <dbReference type="EMBL" id="SDM48076.1"/>
    </source>
</evidence>
<dbReference type="OrthoDB" id="5184239at2"/>
<sequence>MSTTTPTPAGTLPAPGPAGDGPQPPPVVVGADGSECGLRAVRWAAEEAVRRDAPLRIVHATPHLGHRGVAGSPAGDLPRARGATAQAYTLARHTVPSLEISTEVVPGEPVQALLHAAEDAQLVVLGIATTGAADEMVLASVAQKVAARSPRPVVVVPRSRPGGTGSRPHVAVLGLGEREDDEPVAVFAAEEALRADRPLLVLHTRADDGGAWAADSSRWAERWPDLRATHTAVPGPTGGRVLAAACPTPLLAMSAGHGGLLHRPMDGLHRWLLRHCTSPMAFVPPVHRVTGKEPREEIIAVG</sequence>
<feature type="domain" description="UspA" evidence="3">
    <location>
        <begin position="27"/>
        <end position="157"/>
    </location>
</feature>
<feature type="compositionally biased region" description="Low complexity" evidence="2">
    <location>
        <begin position="1"/>
        <end position="13"/>
    </location>
</feature>
<dbReference type="PANTHER" id="PTHR46553:SF3">
    <property type="entry name" value="ADENINE NUCLEOTIDE ALPHA HYDROLASES-LIKE SUPERFAMILY PROTEIN"/>
    <property type="match status" value="1"/>
</dbReference>